<evidence type="ECO:0008006" key="4">
    <source>
        <dbReference type="Google" id="ProtNLM"/>
    </source>
</evidence>
<dbReference type="EMBL" id="JAENIK010000011">
    <property type="protein sequence ID" value="MBK1815891.1"/>
    <property type="molecule type" value="Genomic_DNA"/>
</dbReference>
<reference evidence="2" key="1">
    <citation type="submission" date="2021-01" db="EMBL/GenBank/DDBJ databases">
        <title>Modified the classification status of verrucomicrobia.</title>
        <authorList>
            <person name="Feng X."/>
        </authorList>
    </citation>
    <scope>NUCLEOTIDE SEQUENCE</scope>
    <source>
        <strain evidence="2">JCM 18052</strain>
    </source>
</reference>
<feature type="compositionally biased region" description="Low complexity" evidence="1">
    <location>
        <begin position="60"/>
        <end position="69"/>
    </location>
</feature>
<sequence length="383" mass="40893">MSAVIFLIAAATVTILDIVFIVDKVISDRSAVRLEQPASVIISPEVIEQITGSTAALAPTPVVPARTTPDFARTSEDQRGKRPDTTAFIGERDTEATSDRAPDPNAKRLPSQRGETPRDENDLETTQSNYRDGKLEADGEKAAPAPAEMTPAAPPSPSAAAARPEPQAPENPAADPAVAKPAPPVKPAKNIGDEAKAETAGPTELLQGQNPVDVNVPKPAPEQSLAPKPSAPAAENTAATAKQPSLPKPKPAATPGDPGFRGNQRKKAIQGSISRSGRSALDVADTPLGRYQAAISRAVEQEWQRNCVRHRDFITPGFLTVRFYLLPTGKVKSVQFMGDMQTGEVQKGFTLNSIRDAAIPPMPKEIRADYQDEALEIIFSFYF</sequence>
<evidence type="ECO:0000256" key="1">
    <source>
        <dbReference type="SAM" id="MobiDB-lite"/>
    </source>
</evidence>
<feature type="compositionally biased region" description="Low complexity" evidence="1">
    <location>
        <begin position="142"/>
        <end position="151"/>
    </location>
</feature>
<feature type="compositionally biased region" description="Basic and acidic residues" evidence="1">
    <location>
        <begin position="131"/>
        <end position="141"/>
    </location>
</feature>
<dbReference type="RefSeq" id="WP_200350853.1">
    <property type="nucleotide sequence ID" value="NZ_JAENIK010000011.1"/>
</dbReference>
<name>A0A934R2N4_9BACT</name>
<keyword evidence="3" id="KW-1185">Reference proteome</keyword>
<protein>
    <recommendedName>
        <fullName evidence="4">TonB C-terminal domain-containing protein</fullName>
    </recommendedName>
</protein>
<evidence type="ECO:0000313" key="2">
    <source>
        <dbReference type="EMBL" id="MBK1815891.1"/>
    </source>
</evidence>
<accession>A0A934R2N4</accession>
<comment type="caution">
    <text evidence="2">The sequence shown here is derived from an EMBL/GenBank/DDBJ whole genome shotgun (WGS) entry which is preliminary data.</text>
</comment>
<evidence type="ECO:0000313" key="3">
    <source>
        <dbReference type="Proteomes" id="UP000600139"/>
    </source>
</evidence>
<feature type="compositionally biased region" description="Basic and acidic residues" evidence="1">
    <location>
        <begin position="73"/>
        <end position="106"/>
    </location>
</feature>
<feature type="compositionally biased region" description="Low complexity" evidence="1">
    <location>
        <begin position="158"/>
        <end position="180"/>
    </location>
</feature>
<gene>
    <name evidence="2" type="ORF">JIN84_09695</name>
</gene>
<feature type="region of interest" description="Disordered" evidence="1">
    <location>
        <begin position="60"/>
        <end position="280"/>
    </location>
</feature>
<proteinExistence type="predicted"/>
<dbReference type="Proteomes" id="UP000600139">
    <property type="component" value="Unassembled WGS sequence"/>
</dbReference>
<feature type="compositionally biased region" description="Low complexity" evidence="1">
    <location>
        <begin position="231"/>
        <end position="241"/>
    </location>
</feature>
<dbReference type="AlphaFoldDB" id="A0A934R2N4"/>
<organism evidence="2 3">
    <name type="scientific">Luteolibacter yonseiensis</name>
    <dbReference type="NCBI Taxonomy" id="1144680"/>
    <lineage>
        <taxon>Bacteria</taxon>
        <taxon>Pseudomonadati</taxon>
        <taxon>Verrucomicrobiota</taxon>
        <taxon>Verrucomicrobiia</taxon>
        <taxon>Verrucomicrobiales</taxon>
        <taxon>Verrucomicrobiaceae</taxon>
        <taxon>Luteolibacter</taxon>
    </lineage>
</organism>